<dbReference type="SUPFAM" id="SSF63380">
    <property type="entry name" value="Riboflavin synthase domain-like"/>
    <property type="match status" value="1"/>
</dbReference>
<dbReference type="InterPro" id="IPR039374">
    <property type="entry name" value="SIP_fam"/>
</dbReference>
<dbReference type="PROSITE" id="PS51384">
    <property type="entry name" value="FAD_FR"/>
    <property type="match status" value="1"/>
</dbReference>
<dbReference type="GO" id="GO:0016491">
    <property type="term" value="F:oxidoreductase activity"/>
    <property type="evidence" value="ECO:0007669"/>
    <property type="project" value="InterPro"/>
</dbReference>
<name>A0A849VTT0_9HYPH</name>
<dbReference type="InterPro" id="IPR014543">
    <property type="entry name" value="UCP028291"/>
</dbReference>
<dbReference type="InterPro" id="IPR017927">
    <property type="entry name" value="FAD-bd_FR_type"/>
</dbReference>
<dbReference type="Gene3D" id="3.30.310.50">
    <property type="entry name" value="Alpha-D-phosphohexomutase, C-terminal domain"/>
    <property type="match status" value="1"/>
</dbReference>
<comment type="similarity">
    <text evidence="1">Belongs to the SIP oxidoreductase family.</text>
</comment>
<dbReference type="CDD" id="cd06193">
    <property type="entry name" value="siderophore_interacting"/>
    <property type="match status" value="1"/>
</dbReference>
<protein>
    <submittedName>
        <fullName evidence="3">Siderophore-interacting protein</fullName>
    </submittedName>
</protein>
<dbReference type="AlphaFoldDB" id="A0A849VTT0"/>
<dbReference type="InterPro" id="IPR007037">
    <property type="entry name" value="SIP_rossman_dom"/>
</dbReference>
<gene>
    <name evidence="3" type="ORF">HQ945_17640</name>
</gene>
<evidence type="ECO:0000313" key="3">
    <source>
        <dbReference type="EMBL" id="NTS33086.1"/>
    </source>
</evidence>
<reference evidence="3 4" key="1">
    <citation type="submission" date="2020-05" db="EMBL/GenBank/DDBJ databases">
        <authorList>
            <person name="Kim M.K."/>
        </authorList>
    </citation>
    <scope>NUCLEOTIDE SEQUENCE [LARGE SCALE GENOMIC DNA]</scope>
    <source>
        <strain evidence="3 4">BT25</strain>
    </source>
</reference>
<evidence type="ECO:0000313" key="4">
    <source>
        <dbReference type="Proteomes" id="UP000550508"/>
    </source>
</evidence>
<dbReference type="PANTHER" id="PTHR30157:SF0">
    <property type="entry name" value="NADPH-DEPENDENT FERRIC-CHELATE REDUCTASE"/>
    <property type="match status" value="1"/>
</dbReference>
<dbReference type="Proteomes" id="UP000550508">
    <property type="component" value="Unassembled WGS sequence"/>
</dbReference>
<accession>A0A849VTT0</accession>
<dbReference type="Pfam" id="PF09981">
    <property type="entry name" value="DUF2218"/>
    <property type="match status" value="1"/>
</dbReference>
<organism evidence="3 4">
    <name type="scientific">Phyllobacterium pellucidum</name>
    <dbReference type="NCBI Taxonomy" id="2740464"/>
    <lineage>
        <taxon>Bacteria</taxon>
        <taxon>Pseudomonadati</taxon>
        <taxon>Pseudomonadota</taxon>
        <taxon>Alphaproteobacteria</taxon>
        <taxon>Hyphomicrobiales</taxon>
        <taxon>Phyllobacteriaceae</taxon>
        <taxon>Phyllobacterium</taxon>
    </lineage>
</organism>
<dbReference type="RefSeq" id="WP_113281359.1">
    <property type="nucleotide sequence ID" value="NZ_JABUMX010000004.1"/>
</dbReference>
<dbReference type="InterPro" id="IPR039261">
    <property type="entry name" value="FNR_nucleotide-bd"/>
</dbReference>
<evidence type="ECO:0000259" key="2">
    <source>
        <dbReference type="PROSITE" id="PS51384"/>
    </source>
</evidence>
<dbReference type="PANTHER" id="PTHR30157">
    <property type="entry name" value="FERRIC REDUCTASE, NADPH-DEPENDENT"/>
    <property type="match status" value="1"/>
</dbReference>
<comment type="caution">
    <text evidence="3">The sequence shown here is derived from an EMBL/GenBank/DDBJ whole genome shotgun (WGS) entry which is preliminary data.</text>
</comment>
<dbReference type="InterPro" id="IPR013113">
    <property type="entry name" value="SIP_FAD-bd"/>
</dbReference>
<feature type="domain" description="FAD-binding FR-type" evidence="2">
    <location>
        <begin position="106"/>
        <end position="229"/>
    </location>
</feature>
<evidence type="ECO:0000256" key="1">
    <source>
        <dbReference type="ARBA" id="ARBA00035644"/>
    </source>
</evidence>
<proteinExistence type="inferred from homology"/>
<dbReference type="EMBL" id="JABUMX010000004">
    <property type="protein sequence ID" value="NTS33086.1"/>
    <property type="molecule type" value="Genomic_DNA"/>
</dbReference>
<dbReference type="InterPro" id="IPR017938">
    <property type="entry name" value="Riboflavin_synthase-like_b-brl"/>
</dbReference>
<dbReference type="Pfam" id="PF04954">
    <property type="entry name" value="SIP"/>
    <property type="match status" value="1"/>
</dbReference>
<keyword evidence="4" id="KW-1185">Reference proteome</keyword>
<sequence length="353" mass="38765">MPDTILRASARIALTNPALHLNKLLDHFSEHGDVTRRREGGTIGLTYGKADLSADGESLSLTAEGEDETGLAYMKYALANHVLEFARTERPRIVWEGDGAVGSVPPFFREMRVVESRNVSPRMRRVTLRGNNLARFQYGGLHVHLLFPPNGIAQPRWPVMGEDGRPEWPEGGDKLVSRVYTIRKIDAARGEVDIDIVIHDGTPGSQWALNAMPGDLVGMTGPGGGDVGEADWYLLAGDETALPAIGRILERLPAAAKVVVRIEVEDEADEQNLTAACGLDLVWLHRSGAAAGTTDLLPEAVAKVAFPTDVRVFVWAGCEFSAFKSIRNHVRKERKLAREEHLVVSYWRRGHEG</sequence>
<dbReference type="Gene3D" id="3.40.50.80">
    <property type="entry name" value="Nucleotide-binding domain of ferredoxin-NADP reductase (FNR) module"/>
    <property type="match status" value="1"/>
</dbReference>
<dbReference type="Gene3D" id="2.40.30.10">
    <property type="entry name" value="Translation factors"/>
    <property type="match status" value="1"/>
</dbReference>
<dbReference type="Pfam" id="PF08021">
    <property type="entry name" value="FAD_binding_9"/>
    <property type="match status" value="1"/>
</dbReference>